<protein>
    <submittedName>
        <fullName evidence="1">Uncharacterized protein</fullName>
    </submittedName>
</protein>
<gene>
    <name evidence="1" type="ORF">ACEN34_05275</name>
</gene>
<evidence type="ECO:0000313" key="1">
    <source>
        <dbReference type="EMBL" id="MFL2029025.1"/>
    </source>
</evidence>
<reference evidence="1 2" key="1">
    <citation type="submission" date="2024-08" db="EMBL/GenBank/DDBJ databases">
        <authorList>
            <person name="Arias E."/>
        </authorList>
    </citation>
    <scope>NUCLEOTIDE SEQUENCE [LARGE SCALE GENOMIC DNA]</scope>
    <source>
        <strain evidence="1 2">FAM 25317</strain>
    </source>
</reference>
<accession>A0ABW8UCJ4</accession>
<comment type="caution">
    <text evidence="1">The sequence shown here is derived from an EMBL/GenBank/DDBJ whole genome shotgun (WGS) entry which is preliminary data.</text>
</comment>
<dbReference type="EMBL" id="JBGQPK010000015">
    <property type="protein sequence ID" value="MFL2029025.1"/>
    <property type="molecule type" value="Genomic_DNA"/>
</dbReference>
<name>A0ABW8UCJ4_9LACO</name>
<proteinExistence type="predicted"/>
<dbReference type="RefSeq" id="WP_125549877.1">
    <property type="nucleotide sequence ID" value="NZ_JBGQPK010000015.1"/>
</dbReference>
<dbReference type="Proteomes" id="UP001625389">
    <property type="component" value="Unassembled WGS sequence"/>
</dbReference>
<organism evidence="1 2">
    <name type="scientific">Loigolactobacillus zhaoyuanensis</name>
    <dbReference type="NCBI Taxonomy" id="2486017"/>
    <lineage>
        <taxon>Bacteria</taxon>
        <taxon>Bacillati</taxon>
        <taxon>Bacillota</taxon>
        <taxon>Bacilli</taxon>
        <taxon>Lactobacillales</taxon>
        <taxon>Lactobacillaceae</taxon>
        <taxon>Loigolactobacillus</taxon>
    </lineage>
</organism>
<keyword evidence="2" id="KW-1185">Reference proteome</keyword>
<evidence type="ECO:0000313" key="2">
    <source>
        <dbReference type="Proteomes" id="UP001625389"/>
    </source>
</evidence>
<sequence>MLFNKAMDYAVTGVYTVADQRKTERCVMHNATKREAKQQMLNYLTNKLSQSDGSYTDIVSINVTKPSTAESKK</sequence>